<accession>A0A1R3L016</accession>
<dbReference type="EMBL" id="AWUE01007697">
    <property type="protein sequence ID" value="OMP12695.1"/>
    <property type="molecule type" value="Genomic_DNA"/>
</dbReference>
<evidence type="ECO:0000256" key="1">
    <source>
        <dbReference type="SAM" id="Phobius"/>
    </source>
</evidence>
<feature type="transmembrane region" description="Helical" evidence="1">
    <location>
        <begin position="68"/>
        <end position="89"/>
    </location>
</feature>
<sequence length="100" mass="10653">MGSQAPRVGHIGDAVAGDHHGGAGVGAGGVWGGSFPALSIWLDVVLLIQFRYISGPVQVEFFNSPPPVIFYLLIGYLPAGRPGTGVFFVQADFQKKKKKW</sequence>
<keyword evidence="1" id="KW-1133">Transmembrane helix</keyword>
<evidence type="ECO:0000313" key="2">
    <source>
        <dbReference type="EMBL" id="OMP12695.1"/>
    </source>
</evidence>
<name>A0A1R3L016_9ROSI</name>
<keyword evidence="1" id="KW-0812">Transmembrane</keyword>
<keyword evidence="3" id="KW-1185">Reference proteome</keyword>
<gene>
    <name evidence="2" type="ORF">COLO4_02864</name>
</gene>
<comment type="caution">
    <text evidence="2">The sequence shown here is derived from an EMBL/GenBank/DDBJ whole genome shotgun (WGS) entry which is preliminary data.</text>
</comment>
<dbReference type="AlphaFoldDB" id="A0A1R3L016"/>
<keyword evidence="1" id="KW-0472">Membrane</keyword>
<evidence type="ECO:0000313" key="3">
    <source>
        <dbReference type="Proteomes" id="UP000187203"/>
    </source>
</evidence>
<protein>
    <submittedName>
        <fullName evidence="2">Auxin-responsive protein IAA11-like protein</fullName>
    </submittedName>
</protein>
<proteinExistence type="predicted"/>
<reference evidence="3" key="1">
    <citation type="submission" date="2013-09" db="EMBL/GenBank/DDBJ databases">
        <title>Corchorus olitorius genome sequencing.</title>
        <authorList>
            <person name="Alam M."/>
            <person name="Haque M.S."/>
            <person name="Islam M.S."/>
            <person name="Emdad E.M."/>
            <person name="Islam M.M."/>
            <person name="Ahmed B."/>
            <person name="Halim A."/>
            <person name="Hossen Q.M.M."/>
            <person name="Hossain M.Z."/>
            <person name="Ahmed R."/>
            <person name="Khan M.M."/>
            <person name="Islam R."/>
            <person name="Rashid M.M."/>
            <person name="Khan S.A."/>
            <person name="Rahman M.S."/>
            <person name="Alam M."/>
            <person name="Yahiya A.S."/>
            <person name="Khan M.S."/>
            <person name="Azam M.S."/>
            <person name="Haque T."/>
            <person name="Lashkar M.Z.H."/>
            <person name="Akhand A.I."/>
            <person name="Morshed G."/>
            <person name="Roy S."/>
            <person name="Uddin K.S."/>
            <person name="Rabeya T."/>
            <person name="Hossain A.S."/>
            <person name="Chowdhury A."/>
            <person name="Snigdha A.R."/>
            <person name="Mortoza M.S."/>
            <person name="Matin S.A."/>
            <person name="Hoque S.M.E."/>
            <person name="Islam M.K."/>
            <person name="Roy D.K."/>
            <person name="Haider R."/>
            <person name="Moosa M.M."/>
            <person name="Elias S.M."/>
            <person name="Hasan A.M."/>
            <person name="Jahan S."/>
            <person name="Shafiuddin M."/>
            <person name="Mahmood N."/>
            <person name="Shommy N.S."/>
        </authorList>
    </citation>
    <scope>NUCLEOTIDE SEQUENCE [LARGE SCALE GENOMIC DNA]</scope>
    <source>
        <strain evidence="3">cv. O-4</strain>
    </source>
</reference>
<organism evidence="2 3">
    <name type="scientific">Corchorus olitorius</name>
    <dbReference type="NCBI Taxonomy" id="93759"/>
    <lineage>
        <taxon>Eukaryota</taxon>
        <taxon>Viridiplantae</taxon>
        <taxon>Streptophyta</taxon>
        <taxon>Embryophyta</taxon>
        <taxon>Tracheophyta</taxon>
        <taxon>Spermatophyta</taxon>
        <taxon>Magnoliopsida</taxon>
        <taxon>eudicotyledons</taxon>
        <taxon>Gunneridae</taxon>
        <taxon>Pentapetalae</taxon>
        <taxon>rosids</taxon>
        <taxon>malvids</taxon>
        <taxon>Malvales</taxon>
        <taxon>Malvaceae</taxon>
        <taxon>Grewioideae</taxon>
        <taxon>Apeibeae</taxon>
        <taxon>Corchorus</taxon>
    </lineage>
</organism>
<dbReference type="Proteomes" id="UP000187203">
    <property type="component" value="Unassembled WGS sequence"/>
</dbReference>